<dbReference type="AlphaFoldDB" id="A0A4D7JIC7"/>
<keyword evidence="1" id="KW-0732">Signal</keyword>
<dbReference type="OrthoDB" id="838701at2"/>
<keyword evidence="3" id="KW-1185">Reference proteome</keyword>
<dbReference type="Pfam" id="PF04402">
    <property type="entry name" value="SIMPL"/>
    <property type="match status" value="1"/>
</dbReference>
<dbReference type="GO" id="GO:0006974">
    <property type="term" value="P:DNA damage response"/>
    <property type="evidence" value="ECO:0007669"/>
    <property type="project" value="TreeGrafter"/>
</dbReference>
<evidence type="ECO:0000256" key="1">
    <source>
        <dbReference type="SAM" id="SignalP"/>
    </source>
</evidence>
<proteinExistence type="predicted"/>
<feature type="signal peptide" evidence="1">
    <location>
        <begin position="1"/>
        <end position="22"/>
    </location>
</feature>
<reference evidence="2 3" key="1">
    <citation type="submission" date="2018-04" db="EMBL/GenBank/DDBJ databases">
        <title>Complete genome uncultured novel isolate.</title>
        <authorList>
            <person name="Merlino G."/>
        </authorList>
    </citation>
    <scope>NUCLEOTIDE SEQUENCE [LARGE SCALE GENOMIC DNA]</scope>
    <source>
        <strain evidence="3">R1DC9</strain>
    </source>
</reference>
<dbReference type="EMBL" id="CP028923">
    <property type="protein sequence ID" value="QCK15371.1"/>
    <property type="molecule type" value="Genomic_DNA"/>
</dbReference>
<dbReference type="InterPro" id="IPR007497">
    <property type="entry name" value="SIMPL/DUF541"/>
</dbReference>
<organism evidence="2 3">
    <name type="scientific">Mangrovivirga cuniculi</name>
    <dbReference type="NCBI Taxonomy" id="2715131"/>
    <lineage>
        <taxon>Bacteria</taxon>
        <taxon>Pseudomonadati</taxon>
        <taxon>Bacteroidota</taxon>
        <taxon>Cytophagia</taxon>
        <taxon>Cytophagales</taxon>
        <taxon>Mangrovivirgaceae</taxon>
        <taxon>Mangrovivirga</taxon>
    </lineage>
</organism>
<feature type="chain" id="PRO_5020218321" description="SIMPL domain-containing protein" evidence="1">
    <location>
        <begin position="23"/>
        <end position="241"/>
    </location>
</feature>
<dbReference type="Gene3D" id="3.30.70.2970">
    <property type="entry name" value="Protein of unknown function (DUF541), domain 2"/>
    <property type="match status" value="1"/>
</dbReference>
<dbReference type="Proteomes" id="UP000298616">
    <property type="component" value="Chromosome"/>
</dbReference>
<evidence type="ECO:0000313" key="3">
    <source>
        <dbReference type="Proteomes" id="UP000298616"/>
    </source>
</evidence>
<dbReference type="KEGG" id="fpf:DCC35_11755"/>
<dbReference type="PANTHER" id="PTHR34387">
    <property type="entry name" value="SLR1258 PROTEIN"/>
    <property type="match status" value="1"/>
</dbReference>
<accession>A0A4D7JIC7</accession>
<sequence>MKKLIKISLLVVLFFGTLQAYTQDHMSKIIVKGNSEIETLPDETTVRFVIRSKKMDYSETVEDLNRRINVLVKDLSKNGFDENELKTSNFRVNKNVVYNRGTRADSGYVGTQNLEITFQFTKEKLLKAINTGTGSDAEPEISMSFGLSKEKRRSLEDELIRSAVKDARSKAGILAEASGVEIGKIIEIRYEINDNDFPQPMRFESASMRSASMDKSNETSQMNPDNITLSKDVVMVFEIQQ</sequence>
<protein>
    <recommendedName>
        <fullName evidence="4">SIMPL domain-containing protein</fullName>
    </recommendedName>
</protein>
<dbReference type="PANTHER" id="PTHR34387:SF2">
    <property type="entry name" value="SLR1258 PROTEIN"/>
    <property type="match status" value="1"/>
</dbReference>
<evidence type="ECO:0000313" key="2">
    <source>
        <dbReference type="EMBL" id="QCK15371.1"/>
    </source>
</evidence>
<dbReference type="Gene3D" id="3.30.110.170">
    <property type="entry name" value="Protein of unknown function (DUF541), domain 1"/>
    <property type="match status" value="1"/>
</dbReference>
<name>A0A4D7JIC7_9BACT</name>
<gene>
    <name evidence="2" type="ORF">DCC35_11755</name>
</gene>
<dbReference type="InterPro" id="IPR052022">
    <property type="entry name" value="26kDa_periplasmic_antigen"/>
</dbReference>
<evidence type="ECO:0008006" key="4">
    <source>
        <dbReference type="Google" id="ProtNLM"/>
    </source>
</evidence>
<dbReference type="RefSeq" id="WP_137090968.1">
    <property type="nucleotide sequence ID" value="NZ_CP028923.1"/>
</dbReference>